<protein>
    <submittedName>
        <fullName evidence="1">Uncharacterized protein</fullName>
    </submittedName>
</protein>
<dbReference type="PATRIC" id="fig|883079.3.peg.2902"/>
<dbReference type="PANTHER" id="PTHR34846">
    <property type="entry name" value="4-CARBOXYMUCONOLACTONE DECARBOXYLASE FAMILY PROTEIN (AFU_ORTHOLOGUE AFUA_6G11590)"/>
    <property type="match status" value="1"/>
</dbReference>
<dbReference type="EMBL" id="AGWY01000012">
    <property type="protein sequence ID" value="EKS33724.1"/>
    <property type="molecule type" value="Genomic_DNA"/>
</dbReference>
<proteinExistence type="predicted"/>
<dbReference type="HOGENOM" id="CLU_082760_3_0_5"/>
<dbReference type="RefSeq" id="WP_002713714.1">
    <property type="nucleotide sequence ID" value="NZ_KB375281.1"/>
</dbReference>
<keyword evidence="2" id="KW-1185">Reference proteome</keyword>
<evidence type="ECO:0000313" key="2">
    <source>
        <dbReference type="Proteomes" id="UP000001095"/>
    </source>
</evidence>
<dbReference type="Gene3D" id="1.20.1290.10">
    <property type="entry name" value="AhpD-like"/>
    <property type="match status" value="1"/>
</dbReference>
<sequence length="182" mass="20209">MRLRELSPGEMSDDQKGIYAESVAGKRGTVVPPLKAWIHAPDMARHASRLGAFLRYDTTLGPRLSELAILVTARHWSARFEWYAHKKMALAAGLDPAIIDAINHRHVPDFDDPKAQLVYEFSEALHEDHSVPKLLYEKAIQLLGETGTVELVGLLGYYSLVSMTLNTFDVGIPEGETCDLVP</sequence>
<name>K8NZ36_9BRAD</name>
<dbReference type="PANTHER" id="PTHR34846:SF11">
    <property type="entry name" value="4-CARBOXYMUCONOLACTONE DECARBOXYLASE FAMILY PROTEIN (AFU_ORTHOLOGUE AFUA_6G11590)"/>
    <property type="match status" value="1"/>
</dbReference>
<dbReference type="InterPro" id="IPR029032">
    <property type="entry name" value="AhpD-like"/>
</dbReference>
<comment type="caution">
    <text evidence="1">The sequence shown here is derived from an EMBL/GenBank/DDBJ whole genome shotgun (WGS) entry which is preliminary data.</text>
</comment>
<dbReference type="OrthoDB" id="9129225at2"/>
<accession>K8NZ36</accession>
<evidence type="ECO:0000313" key="1">
    <source>
        <dbReference type="EMBL" id="EKS33724.1"/>
    </source>
</evidence>
<gene>
    <name evidence="1" type="ORF">HMPREF9696_02844</name>
</gene>
<dbReference type="AlphaFoldDB" id="K8NZ36"/>
<reference evidence="1 2" key="1">
    <citation type="submission" date="2012-04" db="EMBL/GenBank/DDBJ databases">
        <title>The Genome Sequence of Afipia clevelandensis ATCC 49720.</title>
        <authorList>
            <consortium name="The Broad Institute Genome Sequencing Platform"/>
            <person name="Earl A."/>
            <person name="Ward D."/>
            <person name="Feldgarden M."/>
            <person name="Gevers D."/>
            <person name="Huys G."/>
            <person name="Walker B."/>
            <person name="Young S.K."/>
            <person name="Zeng Q."/>
            <person name="Gargeya S."/>
            <person name="Fitzgerald M."/>
            <person name="Haas B."/>
            <person name="Abouelleil A."/>
            <person name="Alvarado L."/>
            <person name="Arachchi H.M."/>
            <person name="Berlin A."/>
            <person name="Chapman S.B."/>
            <person name="Goldberg J."/>
            <person name="Griggs A."/>
            <person name="Gujja S."/>
            <person name="Hansen M."/>
            <person name="Howarth C."/>
            <person name="Imamovic A."/>
            <person name="Larimer J."/>
            <person name="McCowen C."/>
            <person name="Montmayeur A."/>
            <person name="Murphy C."/>
            <person name="Neiman D."/>
            <person name="Pearson M."/>
            <person name="Priest M."/>
            <person name="Roberts A."/>
            <person name="Saif S."/>
            <person name="Shea T."/>
            <person name="Sisk P."/>
            <person name="Sykes S."/>
            <person name="Wortman J."/>
            <person name="Nusbaum C."/>
            <person name="Birren B."/>
        </authorList>
    </citation>
    <scope>NUCLEOTIDE SEQUENCE [LARGE SCALE GENOMIC DNA]</scope>
    <source>
        <strain evidence="1 2">ATCC 49720</strain>
    </source>
</reference>
<dbReference type="SUPFAM" id="SSF69118">
    <property type="entry name" value="AhpD-like"/>
    <property type="match status" value="1"/>
</dbReference>
<organism evidence="1 2">
    <name type="scientific">Afipia clevelandensis ATCC 49720</name>
    <dbReference type="NCBI Taxonomy" id="883079"/>
    <lineage>
        <taxon>Bacteria</taxon>
        <taxon>Pseudomonadati</taxon>
        <taxon>Pseudomonadota</taxon>
        <taxon>Alphaproteobacteria</taxon>
        <taxon>Hyphomicrobiales</taxon>
        <taxon>Nitrobacteraceae</taxon>
        <taxon>Afipia</taxon>
    </lineage>
</organism>
<dbReference type="Proteomes" id="UP000001095">
    <property type="component" value="Unassembled WGS sequence"/>
</dbReference>